<proteinExistence type="predicted"/>
<dbReference type="Proteomes" id="UP000619260">
    <property type="component" value="Unassembled WGS sequence"/>
</dbReference>
<protein>
    <submittedName>
        <fullName evidence="2">Uncharacterized protein</fullName>
    </submittedName>
</protein>
<reference evidence="2" key="1">
    <citation type="submission" date="2021-01" db="EMBL/GenBank/DDBJ databases">
        <title>Whole genome shotgun sequence of Virgisporangium aliadipatigenens NBRC 105644.</title>
        <authorList>
            <person name="Komaki H."/>
            <person name="Tamura T."/>
        </authorList>
    </citation>
    <scope>NUCLEOTIDE SEQUENCE</scope>
    <source>
        <strain evidence="2">NBRC 105644</strain>
    </source>
</reference>
<evidence type="ECO:0000256" key="1">
    <source>
        <dbReference type="SAM" id="MobiDB-lite"/>
    </source>
</evidence>
<dbReference type="EMBL" id="BOPF01000047">
    <property type="protein sequence ID" value="GIJ51386.1"/>
    <property type="molecule type" value="Genomic_DNA"/>
</dbReference>
<feature type="compositionally biased region" description="Basic and acidic residues" evidence="1">
    <location>
        <begin position="46"/>
        <end position="60"/>
    </location>
</feature>
<evidence type="ECO:0000313" key="2">
    <source>
        <dbReference type="EMBL" id="GIJ51386.1"/>
    </source>
</evidence>
<comment type="caution">
    <text evidence="2">The sequence shown here is derived from an EMBL/GenBank/DDBJ whole genome shotgun (WGS) entry which is preliminary data.</text>
</comment>
<sequence>MRPADREDREARGDYRLLPRGFTVEPGSSDRDDVRSRQHGAGQAGGEEHSAGPVGDRDQLRVGVQFDPPVDAVAVTGASGILDLVPHAFGARARCPE</sequence>
<gene>
    <name evidence="2" type="ORF">Val02_82720</name>
</gene>
<feature type="compositionally biased region" description="Basic and acidic residues" evidence="1">
    <location>
        <begin position="1"/>
        <end position="17"/>
    </location>
</feature>
<name>A0A8J4DVF1_9ACTN</name>
<organism evidence="2 3">
    <name type="scientific">Virgisporangium aliadipatigenens</name>
    <dbReference type="NCBI Taxonomy" id="741659"/>
    <lineage>
        <taxon>Bacteria</taxon>
        <taxon>Bacillati</taxon>
        <taxon>Actinomycetota</taxon>
        <taxon>Actinomycetes</taxon>
        <taxon>Micromonosporales</taxon>
        <taxon>Micromonosporaceae</taxon>
        <taxon>Virgisporangium</taxon>
    </lineage>
</organism>
<evidence type="ECO:0000313" key="3">
    <source>
        <dbReference type="Proteomes" id="UP000619260"/>
    </source>
</evidence>
<feature type="region of interest" description="Disordered" evidence="1">
    <location>
        <begin position="1"/>
        <end position="62"/>
    </location>
</feature>
<accession>A0A8J4DVF1</accession>
<dbReference type="AlphaFoldDB" id="A0A8J4DVF1"/>
<keyword evidence="3" id="KW-1185">Reference proteome</keyword>